<reference evidence="3" key="3">
    <citation type="submission" date="2012-09" db="PDB data bank">
        <title>The Structure of Putative Phosphohistidine Phosphatase SixA from Nakamurella multipartitia.</title>
        <authorList>
            <person name="Cuff M.E."/>
            <person name="Holowicki J."/>
            <person name="Endres M."/>
            <person name="Joachimiak A."/>
        </authorList>
    </citation>
    <scope>X-RAY CRYSTALLOGRAPHY (1.55 ANGSTROMS)</scope>
</reference>
<dbReference type="PDBsum" id="4HBZ"/>
<evidence type="ECO:0007829" key="3">
    <source>
        <dbReference type="PDB" id="4HBZ"/>
    </source>
</evidence>
<dbReference type="CDD" id="cd07067">
    <property type="entry name" value="HP_PGM_like"/>
    <property type="match status" value="1"/>
</dbReference>
<dbReference type="SMART" id="SM00855">
    <property type="entry name" value="PGAM"/>
    <property type="match status" value="1"/>
</dbReference>
<dbReference type="InParanoid" id="C8XA43"/>
<dbReference type="RefSeq" id="WP_015750051.1">
    <property type="nucleotide sequence ID" value="NC_013235.1"/>
</dbReference>
<dbReference type="HOGENOM" id="CLU_084603_2_1_11"/>
<reference evidence="2" key="1">
    <citation type="submission" date="2009-09" db="EMBL/GenBank/DDBJ databases">
        <title>The complete genome of Nakamurella multipartita DSM 44233.</title>
        <authorList>
            <consortium name="US DOE Joint Genome Institute (JGI-PGF)"/>
            <person name="Lucas S."/>
            <person name="Copeland A."/>
            <person name="Lapidus A."/>
            <person name="Glavina del Rio T."/>
            <person name="Dalin E."/>
            <person name="Tice H."/>
            <person name="Bruce D."/>
            <person name="Goodwin L."/>
            <person name="Pitluck S."/>
            <person name="Kyrpides N."/>
            <person name="Mavromatis K."/>
            <person name="Ivanova N."/>
            <person name="Ovchinnikova G."/>
            <person name="Sims D."/>
            <person name="Meincke L."/>
            <person name="Brettin T."/>
            <person name="Detter J.C."/>
            <person name="Han C."/>
            <person name="Larimer F."/>
            <person name="Land M."/>
            <person name="Hauser L."/>
            <person name="Markowitz V."/>
            <person name="Cheng J.-F."/>
            <person name="Hugenholtz P."/>
            <person name="Woyke T."/>
            <person name="Wu D."/>
            <person name="Klenk H.-P."/>
            <person name="Eisen J.A."/>
        </authorList>
    </citation>
    <scope>NUCLEOTIDE SEQUENCE [LARGE SCALE GENOMIC DNA]</scope>
    <source>
        <strain evidence="2">ATCC 700099 / DSM 44233 / CIP 104796 / JCM 9543 / NBRC 105858 / Y-104</strain>
    </source>
</reference>
<dbReference type="PDB" id="4HBZ">
    <property type="method" value="X-ray"/>
    <property type="resolution" value="1.55 A"/>
    <property type="chains" value="A=1-183"/>
</dbReference>
<dbReference type="Proteomes" id="UP000002218">
    <property type="component" value="Chromosome"/>
</dbReference>
<dbReference type="AlphaFoldDB" id="C8XA43"/>
<keyword evidence="2" id="KW-1185">Reference proteome</keyword>
<accession>C8XA43</accession>
<evidence type="ECO:0000313" key="1">
    <source>
        <dbReference type="EMBL" id="ACV81243.1"/>
    </source>
</evidence>
<dbReference type="STRING" id="479431.Namu_4970"/>
<dbReference type="Gene3D" id="3.40.50.1240">
    <property type="entry name" value="Phosphoglycerate mutase-like"/>
    <property type="match status" value="1"/>
</dbReference>
<dbReference type="SMR" id="C8XA43"/>
<dbReference type="EMBL" id="CP001737">
    <property type="protein sequence ID" value="ACV81243.1"/>
    <property type="molecule type" value="Genomic_DNA"/>
</dbReference>
<name>C8XA43_NAKMY</name>
<dbReference type="PANTHER" id="PTHR47623">
    <property type="entry name" value="OS09G0287300 PROTEIN"/>
    <property type="match status" value="1"/>
</dbReference>
<dbReference type="SUPFAM" id="SSF53254">
    <property type="entry name" value="Phosphoglycerate mutase-like"/>
    <property type="match status" value="1"/>
</dbReference>
<dbReference type="EvolutionaryTrace" id="C8XA43"/>
<protein>
    <submittedName>
        <fullName evidence="1">Putative phosphohistidine phosphatase, SixA</fullName>
    </submittedName>
</protein>
<proteinExistence type="evidence at protein level"/>
<dbReference type="InterPro" id="IPR029033">
    <property type="entry name" value="His_PPase_superfam"/>
</dbReference>
<sequence length="183" mass="18857">MAEPTAPSDRSDPAGARTLVLMRHAAAGSAVRDHDRPLTPDGVRAATAAGQWLRGHLPAVDVVVCSTAARTRQTLAATGISAQVRYRDELYGGGVDEILAEVAAVPADASTVLVVGHAPTIPATGWELVRQSLLNRDADPSSGAGDELRHFAAGTFAVLSTTGAWADLAQAGAELQLVQHPVA</sequence>
<dbReference type="InterPro" id="IPR013078">
    <property type="entry name" value="His_Pase_superF_clade-1"/>
</dbReference>
<reference evidence="1 2" key="2">
    <citation type="journal article" date="2010" name="Stand. Genomic Sci.">
        <title>Complete genome sequence of Nakamurella multipartita type strain (Y-104).</title>
        <authorList>
            <person name="Tice H."/>
            <person name="Mayilraj S."/>
            <person name="Sims D."/>
            <person name="Lapidus A."/>
            <person name="Nolan M."/>
            <person name="Lucas S."/>
            <person name="Glavina Del Rio T."/>
            <person name="Copeland A."/>
            <person name="Cheng J.F."/>
            <person name="Meincke L."/>
            <person name="Bruce D."/>
            <person name="Goodwin L."/>
            <person name="Pitluck S."/>
            <person name="Ivanova N."/>
            <person name="Mavromatis K."/>
            <person name="Ovchinnikova G."/>
            <person name="Pati A."/>
            <person name="Chen A."/>
            <person name="Palaniappan K."/>
            <person name="Land M."/>
            <person name="Hauser L."/>
            <person name="Chang Y.J."/>
            <person name="Jeffries C.D."/>
            <person name="Detter J.C."/>
            <person name="Brettin T."/>
            <person name="Rohde M."/>
            <person name="Goker M."/>
            <person name="Bristow J."/>
            <person name="Eisen J.A."/>
            <person name="Markowitz V."/>
            <person name="Hugenholtz P."/>
            <person name="Kyrpides N.C."/>
            <person name="Klenk H.P."/>
            <person name="Chen F."/>
        </authorList>
    </citation>
    <scope>NUCLEOTIDE SEQUENCE [LARGE SCALE GENOMIC DNA]</scope>
    <source>
        <strain evidence="2">ATCC 700099 / DSM 44233 / CIP 104796 / JCM 9543 / NBRC 105858 / Y-104</strain>
    </source>
</reference>
<evidence type="ECO:0000313" key="2">
    <source>
        <dbReference type="Proteomes" id="UP000002218"/>
    </source>
</evidence>
<dbReference type="KEGG" id="nml:Namu_4970"/>
<dbReference type="Pfam" id="PF00300">
    <property type="entry name" value="His_Phos_1"/>
    <property type="match status" value="1"/>
</dbReference>
<dbReference type="eggNOG" id="COG2062">
    <property type="taxonomic scope" value="Bacteria"/>
</dbReference>
<dbReference type="PANTHER" id="PTHR47623:SF1">
    <property type="entry name" value="OS09G0287300 PROTEIN"/>
    <property type="match status" value="1"/>
</dbReference>
<keyword evidence="3" id="KW-0002">3D-structure</keyword>
<gene>
    <name evidence="1" type="ordered locus">Namu_4970</name>
</gene>
<organism evidence="1 2">
    <name type="scientific">Nakamurella multipartita (strain ATCC 700099 / DSM 44233 / CIP 104796 / JCM 9543 / NBRC 105858 / Y-104)</name>
    <name type="common">Microsphaera multipartita</name>
    <dbReference type="NCBI Taxonomy" id="479431"/>
    <lineage>
        <taxon>Bacteria</taxon>
        <taxon>Bacillati</taxon>
        <taxon>Actinomycetota</taxon>
        <taxon>Actinomycetes</taxon>
        <taxon>Nakamurellales</taxon>
        <taxon>Nakamurellaceae</taxon>
        <taxon>Nakamurella</taxon>
    </lineage>
</organism>